<dbReference type="EMBL" id="JBHFAB010000023">
    <property type="protein sequence ID" value="MFC1420162.1"/>
    <property type="molecule type" value="Genomic_DNA"/>
</dbReference>
<evidence type="ECO:0008006" key="4">
    <source>
        <dbReference type="Google" id="ProtNLM"/>
    </source>
</evidence>
<evidence type="ECO:0000313" key="2">
    <source>
        <dbReference type="EMBL" id="MFC1420162.1"/>
    </source>
</evidence>
<evidence type="ECO:0000313" key="3">
    <source>
        <dbReference type="Proteomes" id="UP001592531"/>
    </source>
</evidence>
<accession>A0ABV6W2F0</accession>
<keyword evidence="3" id="KW-1185">Reference proteome</keyword>
<dbReference type="Proteomes" id="UP001592531">
    <property type="component" value="Unassembled WGS sequence"/>
</dbReference>
<feature type="region of interest" description="Disordered" evidence="1">
    <location>
        <begin position="1"/>
        <end position="24"/>
    </location>
</feature>
<reference evidence="2 3" key="1">
    <citation type="submission" date="2024-09" db="EMBL/GenBank/DDBJ databases">
        <authorList>
            <person name="Lee S.D."/>
        </authorList>
    </citation>
    <scope>NUCLEOTIDE SEQUENCE [LARGE SCALE GENOMIC DNA]</scope>
    <source>
        <strain evidence="2 3">N8-3</strain>
    </source>
</reference>
<sequence>MESERTDPAAEPPGTGTAPTPAHTTRIAEKGSFSTAHCSCGWYAPARRSRDKSRRDAAQHTGQ</sequence>
<comment type="caution">
    <text evidence="2">The sequence shown here is derived from an EMBL/GenBank/DDBJ whole genome shotgun (WGS) entry which is preliminary data.</text>
</comment>
<protein>
    <recommendedName>
        <fullName evidence="4">Mobile element transfer</fullName>
    </recommendedName>
</protein>
<organism evidence="2 3">
    <name type="scientific">Streptacidiphilus cavernicola</name>
    <dbReference type="NCBI Taxonomy" id="3342716"/>
    <lineage>
        <taxon>Bacteria</taxon>
        <taxon>Bacillati</taxon>
        <taxon>Actinomycetota</taxon>
        <taxon>Actinomycetes</taxon>
        <taxon>Kitasatosporales</taxon>
        <taxon>Streptomycetaceae</taxon>
        <taxon>Streptacidiphilus</taxon>
    </lineage>
</organism>
<name>A0ABV6W2F0_9ACTN</name>
<dbReference type="RefSeq" id="WP_380540850.1">
    <property type="nucleotide sequence ID" value="NZ_JBHFAB010000023.1"/>
</dbReference>
<proteinExistence type="predicted"/>
<feature type="compositionally biased region" description="Basic and acidic residues" evidence="1">
    <location>
        <begin position="53"/>
        <end position="63"/>
    </location>
</feature>
<gene>
    <name evidence="2" type="ORF">ACEZDE_26490</name>
</gene>
<evidence type="ECO:0000256" key="1">
    <source>
        <dbReference type="SAM" id="MobiDB-lite"/>
    </source>
</evidence>
<feature type="region of interest" description="Disordered" evidence="1">
    <location>
        <begin position="43"/>
        <end position="63"/>
    </location>
</feature>
<feature type="compositionally biased region" description="Low complexity" evidence="1">
    <location>
        <begin position="12"/>
        <end position="24"/>
    </location>
</feature>